<feature type="domain" description="Protein kinase" evidence="2">
    <location>
        <begin position="33"/>
        <end position="299"/>
    </location>
</feature>
<dbReference type="InterPro" id="IPR017441">
    <property type="entry name" value="Protein_kinase_ATP_BS"/>
</dbReference>
<dbReference type="Gene3D" id="1.25.40.10">
    <property type="entry name" value="Tetratricopeptide repeat domain"/>
    <property type="match status" value="5"/>
</dbReference>
<dbReference type="VEuPathDB" id="FungiDB:FUN_025160"/>
<keyword evidence="1" id="KW-0547">Nucleotide-binding</keyword>
<dbReference type="GO" id="GO:0004672">
    <property type="term" value="F:protein kinase activity"/>
    <property type="evidence" value="ECO:0007669"/>
    <property type="project" value="InterPro"/>
</dbReference>
<dbReference type="InterPro" id="IPR011990">
    <property type="entry name" value="TPR-like_helical_dom_sf"/>
</dbReference>
<dbReference type="InterPro" id="IPR052945">
    <property type="entry name" value="Mitotic_Regulator"/>
</dbReference>
<dbReference type="InterPro" id="IPR001245">
    <property type="entry name" value="Ser-Thr/Tyr_kinase_cat_dom"/>
</dbReference>
<evidence type="ECO:0000313" key="4">
    <source>
        <dbReference type="Proteomes" id="UP000232722"/>
    </source>
</evidence>
<dbReference type="PRINTS" id="PR00109">
    <property type="entry name" value="TYRKINASE"/>
</dbReference>
<keyword evidence="1" id="KW-0067">ATP-binding</keyword>
<comment type="caution">
    <text evidence="3">The sequence shown here is derived from an EMBL/GenBank/DDBJ whole genome shotgun (WGS) entry which is preliminary data.</text>
</comment>
<dbReference type="PANTHER" id="PTHR43628">
    <property type="entry name" value="ACTIVATOR OF C KINASE PROTEIN 1-RELATED"/>
    <property type="match status" value="1"/>
</dbReference>
<dbReference type="Gene3D" id="1.10.510.10">
    <property type="entry name" value="Transferase(Phosphotransferase) domain 1"/>
    <property type="match status" value="1"/>
</dbReference>
<dbReference type="PROSITE" id="PS50011">
    <property type="entry name" value="PROTEIN_KINASE_DOM"/>
    <property type="match status" value="1"/>
</dbReference>
<reference evidence="3 4" key="1">
    <citation type="submission" date="2016-04" db="EMBL/GenBank/DDBJ databases">
        <title>Genome analyses suggest a sexual origin of heterokaryosis in a supposedly ancient asexual fungus.</title>
        <authorList>
            <person name="Ropars J."/>
            <person name="Sedzielewska K."/>
            <person name="Noel J."/>
            <person name="Charron P."/>
            <person name="Farinelli L."/>
            <person name="Marton T."/>
            <person name="Kruger M."/>
            <person name="Pelin A."/>
            <person name="Brachmann A."/>
            <person name="Corradi N."/>
        </authorList>
    </citation>
    <scope>NUCLEOTIDE SEQUENCE [LARGE SCALE GENOMIC DNA]</scope>
    <source>
        <strain evidence="3 4">A5</strain>
    </source>
</reference>
<dbReference type="InterPro" id="IPR011009">
    <property type="entry name" value="Kinase-like_dom_sf"/>
</dbReference>
<sequence length="1173" mass="134236">MSTNTLKDSNHYIDWLERSIADEHIKYYEYSDFKNIRPIGNGSYGKVNRANWKNTDDHFFALKYFSNDKQTLEEIIKELKLHRSIDDHGNIIRFYGITKIETTNPTHINNYSLVLEYANGGTLNTYLGKNFNDLDWNNKSCLALQLANAVGFLHDNDIVHRDLHSGNILIHQNSIKLADFGLSKKVTEASSITSRICGVMPYVDPKKLNHDQNYELNKKSDVYSVGVLLWQISSGHKPFSGEGTKHDAEFCLSLINGTREKVIDGTPVKYSNLYTECWKYESNERPNIQAVILTLKETISPENVIYSEDNKSTYSSSEKYRLISKSTNVTNVSYVTVDINDGLNINNSLILSTTSHIASLENNNIYESNLNSQSHMDIVELESNSSSSSDALDQKSIDMNETISRAIADGLIDYIITKHDGGITFDDQIQLLITKKILQPDQNFNNPVYTFDQVQQLLTKKLLQSNQIFNNLIDWLSSNKDESKYGWLLGLFYFYNIGVDEKEENSIKSFELFSKAASDNCLIAKVYLAKCYYDGYGTTLDNPLAFKYYQESAKNGTANNGNIIAKNNLKNYYNKIIRFEIDKHKKISFYKTLFSKRLSQLRLYYIGKMLLKSNYEKSFYYLQKAAVNGCKFAQFNLGGCYQLGHGVRKDMRKAFELYKKSAEQEYINAQSQLIYYYGYGLGTETNRVKAFELVKIIAEKGYKHAQYLLGLHYRTGEEVVKDEVKAFKLFEKLASESAKCPSNNNNEISNQKDFEYFKISMKYMNPNSLYQLACCYDEGIGTEYNLTKAIELYKKAAERGHIAAQNALGYFYEYGEGIEENSKQAVYWYNKAADSGYNKAQYNLGRCYGDGNGVEKDEKKAFEYYKISADQGYLDAIHQLGCCYNEGIGTEINKTKAFELYKVAAEKGNSWAQNHLGCLYENGAGIKKDIKQAVYWYNKAAENGNEIAQSNLDRHYQIKKNEASEFKKSAEQEYLNVQFKLGHYYFNATTNKVKANHGAVIAQYNLATHHDFVEKNVRKAFEYYKKSAEQGCLNAQNNLGVLYESGEGTEKDLKQAIYWYNKAAENGYEVAQCTLGMCYQDGIGVEKDERKAFEYYKKSAEQEYLKAKFELGYCYDKGIGTEIDKFKAFELYKEAAEKGDCMAQNKIGCLYVNGEGTEKDLSQAIYWYSRPPL</sequence>
<dbReference type="InterPro" id="IPR006597">
    <property type="entry name" value="Sel1-like"/>
</dbReference>
<organism evidence="3 4">
    <name type="scientific">Rhizophagus irregularis</name>
    <dbReference type="NCBI Taxonomy" id="588596"/>
    <lineage>
        <taxon>Eukaryota</taxon>
        <taxon>Fungi</taxon>
        <taxon>Fungi incertae sedis</taxon>
        <taxon>Mucoromycota</taxon>
        <taxon>Glomeromycotina</taxon>
        <taxon>Glomeromycetes</taxon>
        <taxon>Glomerales</taxon>
        <taxon>Glomeraceae</taxon>
        <taxon>Rhizophagus</taxon>
    </lineage>
</organism>
<dbReference type="VEuPathDB" id="FungiDB:RhiirA1_470481"/>
<dbReference type="Pfam" id="PF08238">
    <property type="entry name" value="Sel1"/>
    <property type="match status" value="16"/>
</dbReference>
<dbReference type="Pfam" id="PF07714">
    <property type="entry name" value="PK_Tyr_Ser-Thr"/>
    <property type="match status" value="1"/>
</dbReference>
<dbReference type="PROSITE" id="PS00107">
    <property type="entry name" value="PROTEIN_KINASE_ATP"/>
    <property type="match status" value="1"/>
</dbReference>
<reference evidence="3 4" key="2">
    <citation type="submission" date="2017-09" db="EMBL/GenBank/DDBJ databases">
        <title>Extensive intraspecific genome diversity in a model arbuscular mycorrhizal fungus.</title>
        <authorList>
            <person name="Chen E.C."/>
            <person name="Morin E."/>
            <person name="Beaudet D."/>
            <person name="Noel J."/>
            <person name="Ndikumana S."/>
            <person name="Charron P."/>
            <person name="St-Onge C."/>
            <person name="Giorgi J."/>
            <person name="Grigoriev I.V."/>
            <person name="Roux C."/>
            <person name="Martin F.M."/>
            <person name="Corradi N."/>
        </authorList>
    </citation>
    <scope>NUCLEOTIDE SEQUENCE [LARGE SCALE GENOMIC DNA]</scope>
    <source>
        <strain evidence="3 4">A5</strain>
    </source>
</reference>
<proteinExistence type="predicted"/>
<evidence type="ECO:0000256" key="1">
    <source>
        <dbReference type="PROSITE-ProRule" id="PRU10141"/>
    </source>
</evidence>
<protein>
    <recommendedName>
        <fullName evidence="2">Protein kinase domain-containing protein</fullName>
    </recommendedName>
</protein>
<evidence type="ECO:0000259" key="2">
    <source>
        <dbReference type="PROSITE" id="PS50011"/>
    </source>
</evidence>
<dbReference type="SUPFAM" id="SSF81901">
    <property type="entry name" value="HCP-like"/>
    <property type="match status" value="3"/>
</dbReference>
<evidence type="ECO:0000313" key="3">
    <source>
        <dbReference type="EMBL" id="PKC00128.1"/>
    </source>
</evidence>
<dbReference type="SUPFAM" id="SSF56112">
    <property type="entry name" value="Protein kinase-like (PK-like)"/>
    <property type="match status" value="1"/>
</dbReference>
<accession>A0A2N0NZX8</accession>
<dbReference type="SMART" id="SM00671">
    <property type="entry name" value="SEL1"/>
    <property type="match status" value="16"/>
</dbReference>
<dbReference type="VEuPathDB" id="FungiDB:RhiirFUN_024545"/>
<name>A0A2N0NZX8_9GLOM</name>
<dbReference type="InterPro" id="IPR000719">
    <property type="entry name" value="Prot_kinase_dom"/>
</dbReference>
<dbReference type="EMBL" id="LLXJ01001961">
    <property type="protein sequence ID" value="PKC00128.1"/>
    <property type="molecule type" value="Genomic_DNA"/>
</dbReference>
<feature type="binding site" evidence="1">
    <location>
        <position position="63"/>
    </location>
    <ligand>
        <name>ATP</name>
        <dbReference type="ChEBI" id="CHEBI:30616"/>
    </ligand>
</feature>
<dbReference type="PANTHER" id="PTHR43628:SF1">
    <property type="entry name" value="CHITIN SYNTHASE REGULATORY FACTOR 2-RELATED"/>
    <property type="match status" value="1"/>
</dbReference>
<dbReference type="GO" id="GO:0005524">
    <property type="term" value="F:ATP binding"/>
    <property type="evidence" value="ECO:0007669"/>
    <property type="project" value="UniProtKB-UniRule"/>
</dbReference>
<gene>
    <name evidence="3" type="ORF">RhiirA5_428637</name>
</gene>
<dbReference type="Proteomes" id="UP000232722">
    <property type="component" value="Unassembled WGS sequence"/>
</dbReference>
<dbReference type="AlphaFoldDB" id="A0A2N0NZX8"/>